<accession>A0A154QDL5</accession>
<keyword evidence="1" id="KW-0812">Transmembrane</keyword>
<dbReference type="STRING" id="416169.RHOFW104T7_01205"/>
<sequence>MNAPPPAASSGPDLRDIHLPPEPSWWPPAPGWWLLAVLALALLLAGIWWWRRYRRALRQRRQVLRELDRLAQQHQRDGDAAALAGELHQLLRRVARRHDALAVQQRGDAWRQTLARVPVDAATLERLLALDQQIYRAPTAFDHAAAIAAVRRWLQLALKPAAWKPVATERADA</sequence>
<dbReference type="AlphaFoldDB" id="A0A154QDL5"/>
<keyword evidence="3" id="KW-1185">Reference proteome</keyword>
<evidence type="ECO:0000313" key="3">
    <source>
        <dbReference type="Proteomes" id="UP000076131"/>
    </source>
</evidence>
<keyword evidence="1" id="KW-1133">Transmembrane helix</keyword>
<dbReference type="eggNOG" id="ENOG5033A99">
    <property type="taxonomic scope" value="Bacteria"/>
</dbReference>
<dbReference type="InterPro" id="IPR025489">
    <property type="entry name" value="DUF4381"/>
</dbReference>
<reference evidence="2 3" key="1">
    <citation type="journal article" date="2016" name="MBio">
        <title>Lateral Gene Transfer in a Heavy Metal-Contaminated-Groundwater Microbial Community.</title>
        <authorList>
            <person name="Hemme C.L."/>
            <person name="Green S.J."/>
            <person name="Rishishwar L."/>
            <person name="Prakash O."/>
            <person name="Pettenato A."/>
            <person name="Chakraborty R."/>
            <person name="Deutschbauer A.M."/>
            <person name="Van Nostrand J.D."/>
            <person name="Wu L."/>
            <person name="He Z."/>
            <person name="Jordan I.K."/>
            <person name="Hazen T.C."/>
            <person name="Arkin A.P."/>
            <person name="Kostka J.E."/>
            <person name="Zhou J."/>
        </authorList>
    </citation>
    <scope>NUCLEOTIDE SEQUENCE [LARGE SCALE GENOMIC DNA]</scope>
    <source>
        <strain evidence="2 3">FW104-T7</strain>
    </source>
</reference>
<dbReference type="Proteomes" id="UP000076131">
    <property type="component" value="Unassembled WGS sequence"/>
</dbReference>
<dbReference type="EMBL" id="LVJS01000117">
    <property type="protein sequence ID" value="KZC22339.1"/>
    <property type="molecule type" value="Genomic_DNA"/>
</dbReference>
<dbReference type="Pfam" id="PF14316">
    <property type="entry name" value="DUF4381"/>
    <property type="match status" value="1"/>
</dbReference>
<evidence type="ECO:0000256" key="1">
    <source>
        <dbReference type="SAM" id="Phobius"/>
    </source>
</evidence>
<name>A0A154QDL5_9GAMM</name>
<organism evidence="2 3">
    <name type="scientific">Rhodanobacter thiooxydans</name>
    <dbReference type="NCBI Taxonomy" id="416169"/>
    <lineage>
        <taxon>Bacteria</taxon>
        <taxon>Pseudomonadati</taxon>
        <taxon>Pseudomonadota</taxon>
        <taxon>Gammaproteobacteria</taxon>
        <taxon>Lysobacterales</taxon>
        <taxon>Rhodanobacteraceae</taxon>
        <taxon>Rhodanobacter</taxon>
    </lineage>
</organism>
<gene>
    <name evidence="2" type="ORF">RHOFW104T7_01205</name>
</gene>
<feature type="transmembrane region" description="Helical" evidence="1">
    <location>
        <begin position="31"/>
        <end position="50"/>
    </location>
</feature>
<keyword evidence="1" id="KW-0472">Membrane</keyword>
<proteinExistence type="predicted"/>
<protein>
    <recommendedName>
        <fullName evidence="4">DUF4381 domain-containing protein</fullName>
    </recommendedName>
</protein>
<evidence type="ECO:0000313" key="2">
    <source>
        <dbReference type="EMBL" id="KZC22339.1"/>
    </source>
</evidence>
<dbReference type="RefSeq" id="WP_008435019.1">
    <property type="nucleotide sequence ID" value="NZ_LVJS01000117.1"/>
</dbReference>
<evidence type="ECO:0008006" key="4">
    <source>
        <dbReference type="Google" id="ProtNLM"/>
    </source>
</evidence>
<comment type="caution">
    <text evidence="2">The sequence shown here is derived from an EMBL/GenBank/DDBJ whole genome shotgun (WGS) entry which is preliminary data.</text>
</comment>